<protein>
    <submittedName>
        <fullName evidence="2">Uncharacterized protein</fullName>
    </submittedName>
</protein>
<evidence type="ECO:0000313" key="3">
    <source>
        <dbReference type="Proteomes" id="UP001359559"/>
    </source>
</evidence>
<name>A0AAN9FB68_CLITE</name>
<keyword evidence="1" id="KW-0472">Membrane</keyword>
<dbReference type="EMBL" id="JAYKXN010000007">
    <property type="protein sequence ID" value="KAK7272150.1"/>
    <property type="molecule type" value="Genomic_DNA"/>
</dbReference>
<comment type="caution">
    <text evidence="2">The sequence shown here is derived from an EMBL/GenBank/DDBJ whole genome shotgun (WGS) entry which is preliminary data.</text>
</comment>
<gene>
    <name evidence="2" type="ORF">RJT34_28573</name>
</gene>
<evidence type="ECO:0000313" key="2">
    <source>
        <dbReference type="EMBL" id="KAK7272150.1"/>
    </source>
</evidence>
<keyword evidence="1" id="KW-0812">Transmembrane</keyword>
<accession>A0AAN9FB68</accession>
<keyword evidence="1" id="KW-1133">Transmembrane helix</keyword>
<evidence type="ECO:0000256" key="1">
    <source>
        <dbReference type="SAM" id="Phobius"/>
    </source>
</evidence>
<organism evidence="2 3">
    <name type="scientific">Clitoria ternatea</name>
    <name type="common">Butterfly pea</name>
    <dbReference type="NCBI Taxonomy" id="43366"/>
    <lineage>
        <taxon>Eukaryota</taxon>
        <taxon>Viridiplantae</taxon>
        <taxon>Streptophyta</taxon>
        <taxon>Embryophyta</taxon>
        <taxon>Tracheophyta</taxon>
        <taxon>Spermatophyta</taxon>
        <taxon>Magnoliopsida</taxon>
        <taxon>eudicotyledons</taxon>
        <taxon>Gunneridae</taxon>
        <taxon>Pentapetalae</taxon>
        <taxon>rosids</taxon>
        <taxon>fabids</taxon>
        <taxon>Fabales</taxon>
        <taxon>Fabaceae</taxon>
        <taxon>Papilionoideae</taxon>
        <taxon>50 kb inversion clade</taxon>
        <taxon>NPAAA clade</taxon>
        <taxon>indigoferoid/millettioid clade</taxon>
        <taxon>Phaseoleae</taxon>
        <taxon>Clitoria</taxon>
    </lineage>
</organism>
<sequence>MRALCKPAMYCDMRAGSLHFTEPKPAIGDSHMRLGFCLSSVFNELVTLLVLFGLWPGSLYSWTCETGRSKQNFYVLSYAMRFD</sequence>
<dbReference type="Proteomes" id="UP001359559">
    <property type="component" value="Unassembled WGS sequence"/>
</dbReference>
<keyword evidence="3" id="KW-1185">Reference proteome</keyword>
<reference evidence="2 3" key="1">
    <citation type="submission" date="2024-01" db="EMBL/GenBank/DDBJ databases">
        <title>The genomes of 5 underutilized Papilionoideae crops provide insights into root nodulation and disease resistance.</title>
        <authorList>
            <person name="Yuan L."/>
        </authorList>
    </citation>
    <scope>NUCLEOTIDE SEQUENCE [LARGE SCALE GENOMIC DNA]</scope>
    <source>
        <strain evidence="2">LY-2023</strain>
        <tissue evidence="2">Leaf</tissue>
    </source>
</reference>
<dbReference type="AlphaFoldDB" id="A0AAN9FB68"/>
<feature type="transmembrane region" description="Helical" evidence="1">
    <location>
        <begin position="34"/>
        <end position="55"/>
    </location>
</feature>
<proteinExistence type="predicted"/>